<accession>D0MDA8</accession>
<dbReference type="Proteomes" id="UP000002221">
    <property type="component" value="Chromosome"/>
</dbReference>
<evidence type="ECO:0008006" key="3">
    <source>
        <dbReference type="Google" id="ProtNLM"/>
    </source>
</evidence>
<dbReference type="RefSeq" id="WP_012844630.1">
    <property type="nucleotide sequence ID" value="NC_013501.1"/>
</dbReference>
<protein>
    <recommendedName>
        <fullName evidence="3">HNH endonuclease 5 domain-containing protein</fullName>
    </recommendedName>
</protein>
<dbReference type="EMBL" id="CP001807">
    <property type="protein sequence ID" value="ACY49020.1"/>
    <property type="molecule type" value="Genomic_DNA"/>
</dbReference>
<keyword evidence="2" id="KW-1185">Reference proteome</keyword>
<reference evidence="1 2" key="1">
    <citation type="journal article" date="2009" name="Stand. Genomic Sci.">
        <title>Complete genome sequence of Rhodothermus marinus type strain (R-10).</title>
        <authorList>
            <person name="Nolan M."/>
            <person name="Tindall B.J."/>
            <person name="Pomrenke H."/>
            <person name="Lapidus A."/>
            <person name="Copeland A."/>
            <person name="Glavina Del Rio T."/>
            <person name="Lucas S."/>
            <person name="Chen F."/>
            <person name="Tice H."/>
            <person name="Cheng J.F."/>
            <person name="Saunders E."/>
            <person name="Han C."/>
            <person name="Bruce D."/>
            <person name="Goodwin L."/>
            <person name="Chain P."/>
            <person name="Pitluck S."/>
            <person name="Ovchinikova G."/>
            <person name="Pati A."/>
            <person name="Ivanova N."/>
            <person name="Mavromatis K."/>
            <person name="Chen A."/>
            <person name="Palaniappan K."/>
            <person name="Land M."/>
            <person name="Hauser L."/>
            <person name="Chang Y.J."/>
            <person name="Jeffries C.D."/>
            <person name="Brettin T."/>
            <person name="Goker M."/>
            <person name="Bristow J."/>
            <person name="Eisen J.A."/>
            <person name="Markowitz V."/>
            <person name="Hugenholtz P."/>
            <person name="Kyrpides N.C."/>
            <person name="Klenk H.P."/>
            <person name="Detter J.C."/>
        </authorList>
    </citation>
    <scope>NUCLEOTIDE SEQUENCE [LARGE SCALE GENOMIC DNA]</scope>
    <source>
        <strain evidence="2">ATCC 43812 / DSM 4252 / R-10</strain>
    </source>
</reference>
<dbReference type="OrthoDB" id="2804463at2"/>
<organism evidence="1 2">
    <name type="scientific">Rhodothermus marinus (strain ATCC 43812 / DSM 4252 / R-10)</name>
    <name type="common">Rhodothermus obamensis</name>
    <dbReference type="NCBI Taxonomy" id="518766"/>
    <lineage>
        <taxon>Bacteria</taxon>
        <taxon>Pseudomonadati</taxon>
        <taxon>Rhodothermota</taxon>
        <taxon>Rhodothermia</taxon>
        <taxon>Rhodothermales</taxon>
        <taxon>Rhodothermaceae</taxon>
        <taxon>Rhodothermus</taxon>
    </lineage>
</organism>
<gene>
    <name evidence="1" type="ordered locus">Rmar_2141</name>
</gene>
<proteinExistence type="predicted"/>
<evidence type="ECO:0000313" key="1">
    <source>
        <dbReference type="EMBL" id="ACY49020.1"/>
    </source>
</evidence>
<dbReference type="AlphaFoldDB" id="D0MDA8"/>
<dbReference type="HOGENOM" id="CLU_1077199_0_0_10"/>
<sequence length="258" mass="28813">MTKGTDKKKIDKMKSLNNLVYGPIGYCIYCGAKNDLSDEHILPFGLSGTAKLLKSTCNKCAKITGMIEQDVLRGPLWAVRILLNLKSRTKHKEAPEKYPLSIIRKNKKEIVYLPLKEYPVLLHFPIFSPPGFLQPENYSGGIHLEGVITISFGPSIDEVMRKLKTSKIEIEQSHKPISFARMIAKIAYAMAAAENQLSLLKEVTVRSAILGETDDIGRWVGTLTRPLQAHKGTLHRVIAQFIPPFSTSSSFSNKSSFR</sequence>
<evidence type="ECO:0000313" key="2">
    <source>
        <dbReference type="Proteomes" id="UP000002221"/>
    </source>
</evidence>
<name>D0MDA8_RHOM4</name>
<dbReference type="STRING" id="518766.Rmar_2141"/>
<dbReference type="KEGG" id="rmr:Rmar_2141"/>
<dbReference type="eggNOG" id="ENOG5033KJK">
    <property type="taxonomic scope" value="Bacteria"/>
</dbReference>